<dbReference type="PANTHER" id="PTHR10948:SF23">
    <property type="entry name" value="TRANSPOSASE INSI FOR INSERTION SEQUENCE ELEMENT IS30A-RELATED"/>
    <property type="match status" value="1"/>
</dbReference>
<dbReference type="EMBL" id="JBHSCN010000023">
    <property type="protein sequence ID" value="MFC4245374.1"/>
    <property type="molecule type" value="Genomic_DNA"/>
</dbReference>
<comment type="caution">
    <text evidence="3">The sequence shown here is derived from an EMBL/GenBank/DDBJ whole genome shotgun (WGS) entry which is preliminary data.</text>
</comment>
<gene>
    <name evidence="3" type="ORF">ACFOYW_18565</name>
</gene>
<sequence>MGELHENGFKPSDRSETGHWEGDLIIGPHDRSAIGTPVERQMRYVRLLHLPVHRSMHPHAALVSAVQELAPASRRTIIWDQGTEMAKHLDATADTGTRIYFRDAASSRHRDTDENMNGLLRQYFAKSTDLSAHTRARLSASLMNSTHAPNGFR</sequence>
<protein>
    <submittedName>
        <fullName evidence="3">IS30 family transposase</fullName>
    </submittedName>
</protein>
<dbReference type="InterPro" id="IPR001584">
    <property type="entry name" value="Integrase_cat-core"/>
</dbReference>
<dbReference type="InterPro" id="IPR012337">
    <property type="entry name" value="RNaseH-like_sf"/>
</dbReference>
<evidence type="ECO:0000313" key="4">
    <source>
        <dbReference type="Proteomes" id="UP001595900"/>
    </source>
</evidence>
<dbReference type="SUPFAM" id="SSF53098">
    <property type="entry name" value="Ribonuclease H-like"/>
    <property type="match status" value="1"/>
</dbReference>
<dbReference type="PANTHER" id="PTHR10948">
    <property type="entry name" value="TRANSPOSASE"/>
    <property type="match status" value="1"/>
</dbReference>
<dbReference type="Proteomes" id="UP001595900">
    <property type="component" value="Unassembled WGS sequence"/>
</dbReference>
<reference evidence="4" key="1">
    <citation type="journal article" date="2019" name="Int. J. Syst. Evol. Microbiol.">
        <title>The Global Catalogue of Microorganisms (GCM) 10K type strain sequencing project: providing services to taxonomists for standard genome sequencing and annotation.</title>
        <authorList>
            <consortium name="The Broad Institute Genomics Platform"/>
            <consortium name="The Broad Institute Genome Sequencing Center for Infectious Disease"/>
            <person name="Wu L."/>
            <person name="Ma J."/>
        </authorList>
    </citation>
    <scope>NUCLEOTIDE SEQUENCE [LARGE SCALE GENOMIC DNA]</scope>
    <source>
        <strain evidence="4">CGMCC 1.10363</strain>
    </source>
</reference>
<evidence type="ECO:0000259" key="2">
    <source>
        <dbReference type="PROSITE" id="PS50994"/>
    </source>
</evidence>
<accession>A0ABV8QBY8</accession>
<feature type="region of interest" description="Disordered" evidence="1">
    <location>
        <begin position="1"/>
        <end position="22"/>
    </location>
</feature>
<proteinExistence type="predicted"/>
<feature type="domain" description="Integrase catalytic" evidence="2">
    <location>
        <begin position="7"/>
        <end position="153"/>
    </location>
</feature>
<dbReference type="InterPro" id="IPR051917">
    <property type="entry name" value="Transposase-Integrase"/>
</dbReference>
<dbReference type="PROSITE" id="PS50994">
    <property type="entry name" value="INTEGRASE"/>
    <property type="match status" value="1"/>
</dbReference>
<dbReference type="NCBIfam" id="NF033563">
    <property type="entry name" value="transpos_IS30"/>
    <property type="match status" value="1"/>
</dbReference>
<dbReference type="RefSeq" id="WP_390232569.1">
    <property type="nucleotide sequence ID" value="NZ_JBHSCN010000023.1"/>
</dbReference>
<evidence type="ECO:0000313" key="3">
    <source>
        <dbReference type="EMBL" id="MFC4245374.1"/>
    </source>
</evidence>
<keyword evidence="4" id="KW-1185">Reference proteome</keyword>
<name>A0ABV8QBY8_9MICO</name>
<evidence type="ECO:0000256" key="1">
    <source>
        <dbReference type="SAM" id="MobiDB-lite"/>
    </source>
</evidence>
<organism evidence="3 4">
    <name type="scientific">Gryllotalpicola reticulitermitis</name>
    <dbReference type="NCBI Taxonomy" id="1184153"/>
    <lineage>
        <taxon>Bacteria</taxon>
        <taxon>Bacillati</taxon>
        <taxon>Actinomycetota</taxon>
        <taxon>Actinomycetes</taxon>
        <taxon>Micrococcales</taxon>
        <taxon>Microbacteriaceae</taxon>
        <taxon>Gryllotalpicola</taxon>
    </lineage>
</organism>
<dbReference type="InterPro" id="IPR053392">
    <property type="entry name" value="Transposase_IS30-like"/>
</dbReference>